<dbReference type="AlphaFoldDB" id="A0A919W4N5"/>
<protein>
    <submittedName>
        <fullName evidence="1">Uncharacterized protein</fullName>
    </submittedName>
</protein>
<keyword evidence="2" id="KW-1185">Reference proteome</keyword>
<dbReference type="Proteomes" id="UP000681340">
    <property type="component" value="Unassembled WGS sequence"/>
</dbReference>
<comment type="caution">
    <text evidence="1">The sequence shown here is derived from an EMBL/GenBank/DDBJ whole genome shotgun (WGS) entry which is preliminary data.</text>
</comment>
<name>A0A919W4N5_9ACTN</name>
<evidence type="ECO:0000313" key="1">
    <source>
        <dbReference type="EMBL" id="GIM79573.1"/>
    </source>
</evidence>
<accession>A0A919W4N5</accession>
<evidence type="ECO:0000313" key="2">
    <source>
        <dbReference type="Proteomes" id="UP000681340"/>
    </source>
</evidence>
<gene>
    <name evidence="1" type="ORF">Aau02nite_86410</name>
</gene>
<proteinExistence type="predicted"/>
<sequence length="68" mass="7067">MTIDPQLSLVSLRNEIRGLGHTAPSSAAVVLTDARIIADRADSPSLHALRTCVNGGLELSQTAVDTLG</sequence>
<organism evidence="1 2">
    <name type="scientific">Actinoplanes auranticolor</name>
    <dbReference type="NCBI Taxonomy" id="47988"/>
    <lineage>
        <taxon>Bacteria</taxon>
        <taxon>Bacillati</taxon>
        <taxon>Actinomycetota</taxon>
        <taxon>Actinomycetes</taxon>
        <taxon>Micromonosporales</taxon>
        <taxon>Micromonosporaceae</taxon>
        <taxon>Actinoplanes</taxon>
    </lineage>
</organism>
<dbReference type="EMBL" id="BOQL01000083">
    <property type="protein sequence ID" value="GIM79573.1"/>
    <property type="molecule type" value="Genomic_DNA"/>
</dbReference>
<reference evidence="1" key="1">
    <citation type="submission" date="2021-03" db="EMBL/GenBank/DDBJ databases">
        <title>Whole genome shotgun sequence of Actinoplanes auranticolor NBRC 12245.</title>
        <authorList>
            <person name="Komaki H."/>
            <person name="Tamura T."/>
        </authorList>
    </citation>
    <scope>NUCLEOTIDE SEQUENCE</scope>
    <source>
        <strain evidence="1">NBRC 12245</strain>
    </source>
</reference>